<protein>
    <recommendedName>
        <fullName evidence="5 10">Phosphoenolpyruvate carboxylase</fullName>
        <shortName evidence="10">PEPC</shortName>
        <shortName evidence="10">PEPCase</shortName>
        <ecNumber evidence="4 10">4.1.1.31</ecNumber>
    </recommendedName>
</protein>
<keyword evidence="7 10" id="KW-0456">Lyase</keyword>
<dbReference type="SUPFAM" id="SSF51621">
    <property type="entry name" value="Phosphoenolpyruvate/pyruvate domain"/>
    <property type="match status" value="1"/>
</dbReference>
<comment type="function">
    <text evidence="2 10">Forms oxaloacetate, a four-carbon dicarboxylic acid source for the tricarboxylic acid cycle.</text>
</comment>
<dbReference type="Proteomes" id="UP001165395">
    <property type="component" value="Unassembled WGS sequence"/>
</dbReference>
<evidence type="ECO:0000256" key="7">
    <source>
        <dbReference type="ARBA" id="ARBA00023239"/>
    </source>
</evidence>
<dbReference type="PROSITE" id="PS00781">
    <property type="entry name" value="PEPCASE_1"/>
    <property type="match status" value="1"/>
</dbReference>
<evidence type="ECO:0000256" key="8">
    <source>
        <dbReference type="ARBA" id="ARBA00023300"/>
    </source>
</evidence>
<evidence type="ECO:0000313" key="14">
    <source>
        <dbReference type="Proteomes" id="UP001165395"/>
    </source>
</evidence>
<dbReference type="PANTHER" id="PTHR30523">
    <property type="entry name" value="PHOSPHOENOLPYRUVATE CARBOXYLASE"/>
    <property type="match status" value="1"/>
</dbReference>
<keyword evidence="6 10" id="KW-0460">Magnesium</keyword>
<dbReference type="EMBL" id="JAJBZT010000002">
    <property type="protein sequence ID" value="MCB6182772.1"/>
    <property type="molecule type" value="Genomic_DNA"/>
</dbReference>
<gene>
    <name evidence="10 13" type="primary">ppc</name>
    <name evidence="13" type="ORF">LIN78_04310</name>
</gene>
<comment type="similarity">
    <text evidence="3 10">Belongs to the PEPCase type 1 family.</text>
</comment>
<evidence type="ECO:0000256" key="3">
    <source>
        <dbReference type="ARBA" id="ARBA00008346"/>
    </source>
</evidence>
<evidence type="ECO:0000256" key="12">
    <source>
        <dbReference type="PROSITE-ProRule" id="PRU10112"/>
    </source>
</evidence>
<sequence length="918" mass="102161">MEEGALPLRRDKDAPLQEDISLLDQLLRDVLSCVEGEETGSVITRIRDTAHALAEAKPTERAALEAELSQLSHGNTVALVRAFSYYSHLANIAEDLHHNRRRRIHRIEGSPPQLGSLPNVMQRLTEKGVTPGSVIELLQNGWLSPVLTAHPTEVQRKSILDCEREIARLLTVRSNPWLVPEEKEANTEALRRLVLTLWQSSEIRSFKLTVFDEIRNGLAYYDYTFLQQLPALYLHVEETLSEMLGAPVELPSFFRMGSWIGGDRDGNPFVNAEVLRYAFKTQAEVAFKHYFELLARLESRMMLSTREVNVSPSLAELAASSVQQPESRKEEPYRLAFMAIRQKLAAKAIALGLDGVVTFCEGAVAYDTPEAFLADLAIVADSLESHRSGWLNDGTLSRLRRAIQVFGFHLATIDVRQHSAVHERIVTEILASAGLEHYPALDEAARIRVLLRELTSPRPLRSPYFQYSEETAKELAIFDAIREVRQSFGKDAIVHAIISNANSASDVLEVALIQKECGMMRLSPSPKADLMVVPLFETIDDLQRSAGIMQSLYELPFYKALIEAKRGTQEIMLGYSDSNKDGGYLTSNWELYQAEVALVKVCDAANVRLRLFHGRGGSVGRGGGPSYEAILAQPAGTVRGQIRITEQGEVIASKYANSEIGFRNLETLVAATLEASLLHPPVDQTNPEWLAAMQQLSDASFRAYRGLVYETAGFETYFSQGTPISEIASLNIGSRPVARGGFKGISSLRAIPWVFSWSQSRLMIPGWYGFGSAISRFVEERGEEGWEMLSQMYQAWPFFRTVLSNMEQVLAKTNLTIAARYSELVEDKKLSGSVFGTIVSELQRTVDAILRITEHETLLSANPTLARSLNTRLPYLDALSHIQVDLLKRWRSGDEDPAIKTAILQTINGVAAGLRNSG</sequence>
<keyword evidence="14" id="KW-1185">Reference proteome</keyword>
<feature type="active site" evidence="10 11">
    <location>
        <position position="150"/>
    </location>
</feature>
<evidence type="ECO:0000256" key="2">
    <source>
        <dbReference type="ARBA" id="ARBA00003670"/>
    </source>
</evidence>
<evidence type="ECO:0000256" key="10">
    <source>
        <dbReference type="HAMAP-Rule" id="MF_00595"/>
    </source>
</evidence>
<dbReference type="GO" id="GO:0008964">
    <property type="term" value="F:phosphoenolpyruvate carboxylase activity"/>
    <property type="evidence" value="ECO:0007669"/>
    <property type="project" value="UniProtKB-EC"/>
</dbReference>
<feature type="active site" evidence="10 12">
    <location>
        <position position="580"/>
    </location>
</feature>
<evidence type="ECO:0000256" key="1">
    <source>
        <dbReference type="ARBA" id="ARBA00001946"/>
    </source>
</evidence>
<evidence type="ECO:0000256" key="6">
    <source>
        <dbReference type="ARBA" id="ARBA00022842"/>
    </source>
</evidence>
<comment type="caution">
    <text evidence="13">The sequence shown here is derived from an EMBL/GenBank/DDBJ whole genome shotgun (WGS) entry which is preliminary data.</text>
</comment>
<dbReference type="InterPro" id="IPR015813">
    <property type="entry name" value="Pyrv/PenolPyrv_kinase-like_dom"/>
</dbReference>
<evidence type="ECO:0000256" key="5">
    <source>
        <dbReference type="ARBA" id="ARBA00022419"/>
    </source>
</evidence>
<name>A0ABS8D3Q5_9NEIS</name>
<reference evidence="13" key="1">
    <citation type="submission" date="2021-10" db="EMBL/GenBank/DDBJ databases">
        <title>The complete genome sequence of Leeia sp. TBRC 13508.</title>
        <authorList>
            <person name="Charoenyingcharoen P."/>
            <person name="Yukphan P."/>
        </authorList>
    </citation>
    <scope>NUCLEOTIDE SEQUENCE</scope>
    <source>
        <strain evidence="13">TBRC 13508</strain>
    </source>
</reference>
<dbReference type="InterPro" id="IPR021135">
    <property type="entry name" value="PEP_COase"/>
</dbReference>
<evidence type="ECO:0000256" key="4">
    <source>
        <dbReference type="ARBA" id="ARBA00012305"/>
    </source>
</evidence>
<comment type="subunit">
    <text evidence="10">Homotetramer.</text>
</comment>
<dbReference type="NCBIfam" id="NF000584">
    <property type="entry name" value="PRK00009.1"/>
    <property type="match status" value="1"/>
</dbReference>
<evidence type="ECO:0000256" key="11">
    <source>
        <dbReference type="PROSITE-ProRule" id="PRU10111"/>
    </source>
</evidence>
<dbReference type="HAMAP" id="MF_00595">
    <property type="entry name" value="PEPcase_type1"/>
    <property type="match status" value="1"/>
</dbReference>
<dbReference type="InterPro" id="IPR022805">
    <property type="entry name" value="PEP_COase_bac/pln-type"/>
</dbReference>
<accession>A0ABS8D3Q5</accession>
<dbReference type="PANTHER" id="PTHR30523:SF6">
    <property type="entry name" value="PHOSPHOENOLPYRUVATE CARBOXYLASE"/>
    <property type="match status" value="1"/>
</dbReference>
<organism evidence="13 14">
    <name type="scientific">Leeia speluncae</name>
    <dbReference type="NCBI Taxonomy" id="2884804"/>
    <lineage>
        <taxon>Bacteria</taxon>
        <taxon>Pseudomonadati</taxon>
        <taxon>Pseudomonadota</taxon>
        <taxon>Betaproteobacteria</taxon>
        <taxon>Neisseriales</taxon>
        <taxon>Leeiaceae</taxon>
        <taxon>Leeia</taxon>
    </lineage>
</organism>
<comment type="catalytic activity">
    <reaction evidence="9 10">
        <text>oxaloacetate + phosphate = phosphoenolpyruvate + hydrogencarbonate</text>
        <dbReference type="Rhea" id="RHEA:28370"/>
        <dbReference type="ChEBI" id="CHEBI:16452"/>
        <dbReference type="ChEBI" id="CHEBI:17544"/>
        <dbReference type="ChEBI" id="CHEBI:43474"/>
        <dbReference type="ChEBI" id="CHEBI:58702"/>
        <dbReference type="EC" id="4.1.1.31"/>
    </reaction>
</comment>
<comment type="cofactor">
    <cofactor evidence="1 10">
        <name>Mg(2+)</name>
        <dbReference type="ChEBI" id="CHEBI:18420"/>
    </cofactor>
</comment>
<evidence type="ECO:0000256" key="9">
    <source>
        <dbReference type="ARBA" id="ARBA00048995"/>
    </source>
</evidence>
<proteinExistence type="inferred from homology"/>
<keyword evidence="8 10" id="KW-0120">Carbon dioxide fixation</keyword>
<dbReference type="RefSeq" id="WP_227178841.1">
    <property type="nucleotide sequence ID" value="NZ_JAJBZT010000002.1"/>
</dbReference>
<dbReference type="Gene3D" id="1.20.1440.90">
    <property type="entry name" value="Phosphoenolpyruvate/pyruvate domain"/>
    <property type="match status" value="1"/>
</dbReference>
<dbReference type="InterPro" id="IPR018129">
    <property type="entry name" value="PEP_COase_Lys_AS"/>
</dbReference>
<dbReference type="EC" id="4.1.1.31" evidence="4 10"/>
<dbReference type="PROSITE" id="PS00393">
    <property type="entry name" value="PEPCASE_2"/>
    <property type="match status" value="1"/>
</dbReference>
<dbReference type="PRINTS" id="PR00150">
    <property type="entry name" value="PEPCARBXLASE"/>
</dbReference>
<dbReference type="Pfam" id="PF00311">
    <property type="entry name" value="PEPcase"/>
    <property type="match status" value="1"/>
</dbReference>
<dbReference type="InterPro" id="IPR033129">
    <property type="entry name" value="PEPCASE_His_AS"/>
</dbReference>
<evidence type="ECO:0000313" key="13">
    <source>
        <dbReference type="EMBL" id="MCB6182772.1"/>
    </source>
</evidence>